<organism evidence="1 2">
    <name type="scientific">Phanerochaete sordida</name>
    <dbReference type="NCBI Taxonomy" id="48140"/>
    <lineage>
        <taxon>Eukaryota</taxon>
        <taxon>Fungi</taxon>
        <taxon>Dikarya</taxon>
        <taxon>Basidiomycota</taxon>
        <taxon>Agaricomycotina</taxon>
        <taxon>Agaricomycetes</taxon>
        <taxon>Polyporales</taxon>
        <taxon>Phanerochaetaceae</taxon>
        <taxon>Phanerochaete</taxon>
    </lineage>
</organism>
<comment type="caution">
    <text evidence="1">The sequence shown here is derived from an EMBL/GenBank/DDBJ whole genome shotgun (WGS) entry which is preliminary data.</text>
</comment>
<dbReference type="OrthoDB" id="426235at2759"/>
<evidence type="ECO:0000313" key="2">
    <source>
        <dbReference type="Proteomes" id="UP000703269"/>
    </source>
</evidence>
<accession>A0A9P3GM23</accession>
<dbReference type="Pfam" id="PF13242">
    <property type="entry name" value="Hydrolase_like"/>
    <property type="match status" value="1"/>
</dbReference>
<dbReference type="AlphaFoldDB" id="A0A9P3GM23"/>
<reference evidence="1 2" key="1">
    <citation type="submission" date="2021-08" db="EMBL/GenBank/DDBJ databases">
        <title>Draft Genome Sequence of Phanerochaete sordida strain YK-624.</title>
        <authorList>
            <person name="Mori T."/>
            <person name="Dohra H."/>
            <person name="Suzuki T."/>
            <person name="Kawagishi H."/>
            <person name="Hirai H."/>
        </authorList>
    </citation>
    <scope>NUCLEOTIDE SEQUENCE [LARGE SCALE GENOMIC DNA]</scope>
    <source>
        <strain evidence="1 2">YK-624</strain>
    </source>
</reference>
<protein>
    <submittedName>
        <fullName evidence="1">Uncharacterized protein</fullName>
    </submittedName>
</protein>
<dbReference type="EMBL" id="BPQB01000069">
    <property type="protein sequence ID" value="GJE97246.1"/>
    <property type="molecule type" value="Genomic_DNA"/>
</dbReference>
<proteinExistence type="predicted"/>
<dbReference type="Proteomes" id="UP000703269">
    <property type="component" value="Unassembled WGS sequence"/>
</dbReference>
<gene>
    <name evidence="1" type="ORF">PsYK624_134620</name>
</gene>
<name>A0A9P3GM23_9APHY</name>
<sequence length="69" mass="7451">MLPEGKIAIIGYNVETDLGGGAVELGLWRVLVRTGKYRPGDEHRPCVVPPNEVHDSIAAVVESLLGKQE</sequence>
<evidence type="ECO:0000313" key="1">
    <source>
        <dbReference type="EMBL" id="GJE97246.1"/>
    </source>
</evidence>
<dbReference type="InterPro" id="IPR023214">
    <property type="entry name" value="HAD_sf"/>
</dbReference>
<keyword evidence="2" id="KW-1185">Reference proteome</keyword>
<dbReference type="Gene3D" id="3.40.50.1000">
    <property type="entry name" value="HAD superfamily/HAD-like"/>
    <property type="match status" value="1"/>
</dbReference>